<evidence type="ECO:0000313" key="1">
    <source>
        <dbReference type="EMBL" id="CAJ0878042.1"/>
    </source>
</evidence>
<name>A0AA48M4N1_9ZZZZ</name>
<sequence length="65" mass="7389">MPVEDHPLYDQWSEALDKLKEANDCYRAAKMARHPEGSLAALKTHLNYAQADFDKIADQIDADRS</sequence>
<dbReference type="AlphaFoldDB" id="A0AA48M4N1"/>
<reference evidence="1" key="1">
    <citation type="submission" date="2023-07" db="EMBL/GenBank/DDBJ databases">
        <authorList>
            <person name="Pelsma A.J. K."/>
        </authorList>
    </citation>
    <scope>NUCLEOTIDE SEQUENCE</scope>
</reference>
<proteinExistence type="predicted"/>
<protein>
    <submittedName>
        <fullName evidence="1">Uncharacterized protein</fullName>
    </submittedName>
</protein>
<dbReference type="EMBL" id="OY288114">
    <property type="protein sequence ID" value="CAJ0878042.1"/>
    <property type="molecule type" value="Genomic_DNA"/>
</dbReference>
<organism evidence="1">
    <name type="scientific">freshwater sediment metagenome</name>
    <dbReference type="NCBI Taxonomy" id="556182"/>
    <lineage>
        <taxon>unclassified sequences</taxon>
        <taxon>metagenomes</taxon>
        <taxon>ecological metagenomes</taxon>
    </lineage>
</organism>
<gene>
    <name evidence="1" type="ORF">AMST5_02933</name>
</gene>
<accession>A0AA48M4N1</accession>